<dbReference type="InterPro" id="IPR004364">
    <property type="entry name" value="Aa-tRNA-synt_II"/>
</dbReference>
<evidence type="ECO:0000256" key="7">
    <source>
        <dbReference type="HAMAP-Rule" id="MF_00044"/>
    </source>
</evidence>
<dbReference type="InterPro" id="IPR029351">
    <property type="entry name" value="GAD_dom"/>
</dbReference>
<dbReference type="InterPro" id="IPR012340">
    <property type="entry name" value="NA-bd_OB-fold"/>
</dbReference>
<keyword evidence="6 7" id="KW-0030">Aminoacyl-tRNA synthetase</keyword>
<dbReference type="AlphaFoldDB" id="A0A6N2UYW0"/>
<keyword evidence="3 7" id="KW-0547">Nucleotide-binding</keyword>
<dbReference type="GO" id="GO:0006422">
    <property type="term" value="P:aspartyl-tRNA aminoacylation"/>
    <property type="evidence" value="ECO:0007669"/>
    <property type="project" value="UniProtKB-UniRule"/>
</dbReference>
<dbReference type="Pfam" id="PF02938">
    <property type="entry name" value="GAD"/>
    <property type="match status" value="1"/>
</dbReference>
<dbReference type="PROSITE" id="PS50862">
    <property type="entry name" value="AA_TRNA_LIGASE_II"/>
    <property type="match status" value="1"/>
</dbReference>
<dbReference type="GO" id="GO:0050560">
    <property type="term" value="F:aspartate-tRNA(Asn) ligase activity"/>
    <property type="evidence" value="ECO:0007669"/>
    <property type="project" value="UniProtKB-EC"/>
</dbReference>
<dbReference type="HAMAP" id="MF_00044">
    <property type="entry name" value="Asp_tRNA_synth_type1"/>
    <property type="match status" value="1"/>
</dbReference>
<evidence type="ECO:0000256" key="4">
    <source>
        <dbReference type="ARBA" id="ARBA00022840"/>
    </source>
</evidence>
<dbReference type="InterPro" id="IPR047090">
    <property type="entry name" value="AspRS_core"/>
</dbReference>
<dbReference type="CDD" id="cd04317">
    <property type="entry name" value="EcAspRS_like_N"/>
    <property type="match status" value="1"/>
</dbReference>
<evidence type="ECO:0000256" key="6">
    <source>
        <dbReference type="ARBA" id="ARBA00023146"/>
    </source>
</evidence>
<feature type="site" description="Important for tRNA non-discrimination" evidence="7">
    <location>
        <position position="90"/>
    </location>
</feature>
<dbReference type="Pfam" id="PF01336">
    <property type="entry name" value="tRNA_anti-codon"/>
    <property type="match status" value="1"/>
</dbReference>
<comment type="subcellular location">
    <subcellularLocation>
        <location evidence="7">Cytoplasm</location>
    </subcellularLocation>
</comment>
<dbReference type="InterPro" id="IPR006195">
    <property type="entry name" value="aa-tRNA-synth_II"/>
</dbReference>
<dbReference type="InterPro" id="IPR004365">
    <property type="entry name" value="NA-bd_OB_tRNA"/>
</dbReference>
<organism evidence="9">
    <name type="scientific">Enterocloster bolteae</name>
    <dbReference type="NCBI Taxonomy" id="208479"/>
    <lineage>
        <taxon>Bacteria</taxon>
        <taxon>Bacillati</taxon>
        <taxon>Bacillota</taxon>
        <taxon>Clostridia</taxon>
        <taxon>Lachnospirales</taxon>
        <taxon>Lachnospiraceae</taxon>
        <taxon>Enterocloster</taxon>
    </lineage>
</organism>
<feature type="binding site" evidence="7">
    <location>
        <position position="228"/>
    </location>
    <ligand>
        <name>L-aspartate</name>
        <dbReference type="ChEBI" id="CHEBI:29991"/>
    </ligand>
</feature>
<dbReference type="NCBIfam" id="NF001750">
    <property type="entry name" value="PRK00476.1"/>
    <property type="match status" value="1"/>
</dbReference>
<dbReference type="InterPro" id="IPR002312">
    <property type="entry name" value="Asp/Asn-tRNA-synth_IIb"/>
</dbReference>
<feature type="binding site" evidence="7">
    <location>
        <position position="490"/>
    </location>
    <ligand>
        <name>ATP</name>
        <dbReference type="ChEBI" id="CHEBI:30616"/>
    </ligand>
</feature>
<feature type="binding site" evidence="7">
    <location>
        <position position="182"/>
    </location>
    <ligand>
        <name>L-aspartate</name>
        <dbReference type="ChEBI" id="CHEBI:29991"/>
    </ligand>
</feature>
<dbReference type="PANTHER" id="PTHR22594:SF5">
    <property type="entry name" value="ASPARTATE--TRNA LIGASE, MITOCHONDRIAL"/>
    <property type="match status" value="1"/>
</dbReference>
<feature type="region of interest" description="Aspartate" evidence="7">
    <location>
        <begin position="206"/>
        <end position="209"/>
    </location>
</feature>
<feature type="binding site" evidence="7">
    <location>
        <position position="456"/>
    </location>
    <ligand>
        <name>L-aspartate</name>
        <dbReference type="ChEBI" id="CHEBI:29991"/>
    </ligand>
</feature>
<comment type="similarity">
    <text evidence="1 7">Belongs to the class-II aminoacyl-tRNA synthetase family. Type 1 subfamily.</text>
</comment>
<dbReference type="Gene3D" id="3.30.930.10">
    <property type="entry name" value="Bira Bifunctional Protein, Domain 2"/>
    <property type="match status" value="1"/>
</dbReference>
<evidence type="ECO:0000313" key="9">
    <source>
        <dbReference type="EMBL" id="VYT23675.1"/>
    </source>
</evidence>
<evidence type="ECO:0000256" key="3">
    <source>
        <dbReference type="ARBA" id="ARBA00022741"/>
    </source>
</evidence>
<feature type="domain" description="Aminoacyl-transfer RNA synthetases class-II family profile" evidence="8">
    <location>
        <begin position="149"/>
        <end position="563"/>
    </location>
</feature>
<evidence type="ECO:0000259" key="8">
    <source>
        <dbReference type="PROSITE" id="PS50862"/>
    </source>
</evidence>
<reference evidence="9" key="1">
    <citation type="submission" date="2019-11" db="EMBL/GenBank/DDBJ databases">
        <authorList>
            <person name="Feng L."/>
        </authorList>
    </citation>
    <scope>NUCLEOTIDE SEQUENCE</scope>
    <source>
        <strain evidence="9">CbolteaeLFYP116</strain>
    </source>
</reference>
<comment type="function">
    <text evidence="7">Aspartyl-tRNA synthetase with relaxed tRNA specificity since it is able to aspartylate not only its cognate tRNA(Asp) but also tRNA(Asn). Reaction proceeds in two steps: L-aspartate is first activated by ATP to form Asp-AMP and then transferred to the acceptor end of tRNA(Asp/Asn).</text>
</comment>
<gene>
    <name evidence="7 9" type="primary">aspS</name>
    <name evidence="9" type="ORF">CBLFYP116_02471</name>
</gene>
<protein>
    <recommendedName>
        <fullName evidence="7">Aspartate--tRNA(Asp/Asn) ligase</fullName>
        <ecNumber evidence="7">6.1.1.23</ecNumber>
    </recommendedName>
    <alternativeName>
        <fullName evidence="7">Aspartyl-tRNA synthetase</fullName>
        <shortName evidence="7">AspRS</shortName>
    </alternativeName>
    <alternativeName>
        <fullName evidence="7">Non-discriminating aspartyl-tRNA synthetase</fullName>
        <shortName evidence="7">ND-AspRS</shortName>
    </alternativeName>
</protein>
<dbReference type="SUPFAM" id="SSF55261">
    <property type="entry name" value="GAD domain-like"/>
    <property type="match status" value="1"/>
</dbReference>
<dbReference type="CDD" id="cd00777">
    <property type="entry name" value="AspRS_core"/>
    <property type="match status" value="1"/>
</dbReference>
<feature type="binding site" evidence="7">
    <location>
        <begin position="228"/>
        <end position="230"/>
    </location>
    <ligand>
        <name>ATP</name>
        <dbReference type="ChEBI" id="CHEBI:30616"/>
    </ligand>
</feature>
<dbReference type="GO" id="GO:0016740">
    <property type="term" value="F:transferase activity"/>
    <property type="evidence" value="ECO:0007669"/>
    <property type="project" value="UniProtKB-ARBA"/>
</dbReference>
<keyword evidence="4 7" id="KW-0067">ATP-binding</keyword>
<feature type="binding site" evidence="7">
    <location>
        <position position="497"/>
    </location>
    <ligand>
        <name>L-aspartate</name>
        <dbReference type="ChEBI" id="CHEBI:29991"/>
    </ligand>
</feature>
<dbReference type="InterPro" id="IPR045864">
    <property type="entry name" value="aa-tRNA-synth_II/BPL/LPL"/>
</dbReference>
<evidence type="ECO:0000256" key="2">
    <source>
        <dbReference type="ARBA" id="ARBA00022598"/>
    </source>
</evidence>
<proteinExistence type="inferred from homology"/>
<feature type="binding site" evidence="7">
    <location>
        <begin position="542"/>
        <end position="545"/>
    </location>
    <ligand>
        <name>ATP</name>
        <dbReference type="ChEBI" id="CHEBI:30616"/>
    </ligand>
</feature>
<keyword evidence="2 7" id="KW-0436">Ligase</keyword>
<dbReference type="InterPro" id="IPR047089">
    <property type="entry name" value="Asp-tRNA-ligase_1_N"/>
</dbReference>
<dbReference type="Gene3D" id="2.40.50.140">
    <property type="entry name" value="Nucleic acid-binding proteins"/>
    <property type="match status" value="1"/>
</dbReference>
<dbReference type="InterPro" id="IPR004524">
    <property type="entry name" value="Asp-tRNA-ligase_1"/>
</dbReference>
<dbReference type="Pfam" id="PF00152">
    <property type="entry name" value="tRNA-synt_2"/>
    <property type="match status" value="1"/>
</dbReference>
<accession>A0A6N2UYW0</accession>
<dbReference type="EMBL" id="CACRTF010000011">
    <property type="protein sequence ID" value="VYT23675.1"/>
    <property type="molecule type" value="Genomic_DNA"/>
</dbReference>
<dbReference type="GeneID" id="23115007"/>
<dbReference type="GO" id="GO:0003676">
    <property type="term" value="F:nucleic acid binding"/>
    <property type="evidence" value="ECO:0007669"/>
    <property type="project" value="InterPro"/>
</dbReference>
<keyword evidence="5 7" id="KW-0648">Protein biosynthesis</keyword>
<dbReference type="PRINTS" id="PR01042">
    <property type="entry name" value="TRNASYNTHASP"/>
</dbReference>
<sequence>MAESMVGLKRTHRCTEVTTAHIGQEVTVMGWVQKSRNKGGIIFVDLRDRSGILQIIFEENDCGAENFAKAEKLRSEFVVAVTGRVEARSGAVNTNLATGAIEIRANSMRILSESETPPFPIEENSKTKEELRLKYRFLDLRRPDIQKNLMIRSQVATLTRAFLASEGFLEIETPTLIKSTPEGARDYLVPSRVHPGSFYALPQSPQLFKQLLMCSGYDRYFQLARCYRDEDLRADRQPEFTQIDMELSFVDVDDVLDVNERLLKKLFKEICGFDVQLPIPRMTWQEAMDRFGSDKPDLRFGMELKNVSEVVKGCEFAVFKGALENGGSVRGINAQGQGHMPRKKIDALVEYAKGFGARGLAYVAISEDGTVKSSFAKFMKEEEMTALISAMDGKPGDLLLFAADRNKVVFDVLGNLRLELARQLDLLKKDDFKFLWVTEFPLLEYSEEEDRYVAMHHPFTMPMDEDLQYIDSDPGRVRAKAYDIVLNGVEMGGGSVRIHQADIQSKMFEVLGFTPERAGEQFGFLLEAFKYGVPPHAGLAYGLDRVVMLMVGADSIRDVIAFPKVKDASCLMTEAPGQVDDKQLEELHIAVAAEEE</sequence>
<comment type="catalytic activity">
    <reaction evidence="7">
        <text>tRNA(Asx) + L-aspartate + ATP = L-aspartyl-tRNA(Asx) + AMP + diphosphate</text>
        <dbReference type="Rhea" id="RHEA:18349"/>
        <dbReference type="Rhea" id="RHEA-COMP:9710"/>
        <dbReference type="Rhea" id="RHEA-COMP:9711"/>
        <dbReference type="ChEBI" id="CHEBI:29991"/>
        <dbReference type="ChEBI" id="CHEBI:30616"/>
        <dbReference type="ChEBI" id="CHEBI:33019"/>
        <dbReference type="ChEBI" id="CHEBI:78442"/>
        <dbReference type="ChEBI" id="CHEBI:78516"/>
        <dbReference type="ChEBI" id="CHEBI:456215"/>
        <dbReference type="EC" id="6.1.1.23"/>
    </reaction>
</comment>
<evidence type="ECO:0000256" key="1">
    <source>
        <dbReference type="ARBA" id="ARBA00006303"/>
    </source>
</evidence>
<dbReference type="GO" id="GO:0140096">
    <property type="term" value="F:catalytic activity, acting on a protein"/>
    <property type="evidence" value="ECO:0007669"/>
    <property type="project" value="UniProtKB-ARBA"/>
</dbReference>
<dbReference type="GO" id="GO:0005737">
    <property type="term" value="C:cytoplasm"/>
    <property type="evidence" value="ECO:0007669"/>
    <property type="project" value="UniProtKB-SubCell"/>
</dbReference>
<dbReference type="PANTHER" id="PTHR22594">
    <property type="entry name" value="ASPARTYL/LYSYL-TRNA SYNTHETASE"/>
    <property type="match status" value="1"/>
</dbReference>
<dbReference type="InterPro" id="IPR004115">
    <property type="entry name" value="GAD-like_sf"/>
</dbReference>
<dbReference type="GO" id="GO:0004815">
    <property type="term" value="F:aspartate-tRNA ligase activity"/>
    <property type="evidence" value="ECO:0007669"/>
    <property type="project" value="UniProtKB-UniRule"/>
</dbReference>
<name>A0A6N2UYW0_9FIRM</name>
<feature type="binding site" evidence="7">
    <location>
        <position position="237"/>
    </location>
    <ligand>
        <name>ATP</name>
        <dbReference type="ChEBI" id="CHEBI:30616"/>
    </ligand>
</feature>
<dbReference type="GO" id="GO:0005524">
    <property type="term" value="F:ATP binding"/>
    <property type="evidence" value="ECO:0007669"/>
    <property type="project" value="UniProtKB-UniRule"/>
</dbReference>
<keyword evidence="7" id="KW-0963">Cytoplasm</keyword>
<comment type="caution">
    <text evidence="7">Lacks conserved residue(s) required for the propagation of feature annotation.</text>
</comment>
<dbReference type="EC" id="6.1.1.23" evidence="7"/>
<dbReference type="RefSeq" id="WP_002576831.1">
    <property type="nucleotide sequence ID" value="NZ_BAABZS010000001.1"/>
</dbReference>
<dbReference type="SUPFAM" id="SSF50249">
    <property type="entry name" value="Nucleic acid-binding proteins"/>
    <property type="match status" value="1"/>
</dbReference>
<dbReference type="Gene3D" id="3.30.1360.30">
    <property type="entry name" value="GAD-like domain"/>
    <property type="match status" value="1"/>
</dbReference>
<dbReference type="NCBIfam" id="TIGR00459">
    <property type="entry name" value="aspS_bact"/>
    <property type="match status" value="1"/>
</dbReference>
<dbReference type="SUPFAM" id="SSF55681">
    <property type="entry name" value="Class II aaRS and biotin synthetases"/>
    <property type="match status" value="1"/>
</dbReference>
<evidence type="ECO:0000256" key="5">
    <source>
        <dbReference type="ARBA" id="ARBA00022917"/>
    </source>
</evidence>
<comment type="subunit">
    <text evidence="7">Homodimer.</text>
</comment>